<comment type="similarity">
    <text evidence="2 7">Belongs to the Tic20 family.</text>
</comment>
<evidence type="ECO:0000256" key="6">
    <source>
        <dbReference type="ARBA" id="ARBA00023136"/>
    </source>
</evidence>
<keyword evidence="7" id="KW-0150">Chloroplast</keyword>
<dbReference type="Pfam" id="PF16166">
    <property type="entry name" value="TIC20"/>
    <property type="match status" value="1"/>
</dbReference>
<dbReference type="GeneID" id="105053557"/>
<keyword evidence="7" id="KW-0934">Plastid</keyword>
<evidence type="ECO:0000256" key="3">
    <source>
        <dbReference type="ARBA" id="ARBA00022692"/>
    </source>
</evidence>
<dbReference type="RefSeq" id="XP_010933068.1">
    <property type="nucleotide sequence ID" value="XM_010934766.3"/>
</dbReference>
<sequence length="211" mass="22988">MATFSLLRFSPLPPLQTLPKSRPFLQSPTVQIPLRLKSTAAIRSIPRSNTISASYRPAVPASNRLLAALAYSLPFLNSLHYARFLFARLPAAAAAAAPLVPLVSAYRAIPYASFVAFFALYLGVVRNPAFDRFVRFNSMQAVVLDVLLALPVLVQRVVGVPSRGLGFRLLVLGYDAIFIFSAACFFYSLANCILGRTPYLPLVAAAADRQL</sequence>
<evidence type="ECO:0000313" key="9">
    <source>
        <dbReference type="RefSeq" id="XP_010933068.1"/>
    </source>
</evidence>
<proteinExistence type="inferred from homology"/>
<dbReference type="InterPro" id="IPR005691">
    <property type="entry name" value="Tic20"/>
</dbReference>
<dbReference type="Proteomes" id="UP000504607">
    <property type="component" value="Chromosome 11"/>
</dbReference>
<evidence type="ECO:0000313" key="8">
    <source>
        <dbReference type="Proteomes" id="UP000504607"/>
    </source>
</evidence>
<comment type="function">
    <text evidence="7">Involved in protein precursor import into chloroplasts.</text>
</comment>
<dbReference type="PANTHER" id="PTHR33510">
    <property type="entry name" value="PROTEIN TIC 20-II, CHLOROPLASTIC"/>
    <property type="match status" value="1"/>
</dbReference>
<feature type="transmembrane region" description="Helical" evidence="7">
    <location>
        <begin position="165"/>
        <end position="190"/>
    </location>
</feature>
<dbReference type="OrthoDB" id="414558at2759"/>
<gene>
    <name evidence="9" type="primary">LOC105053557</name>
</gene>
<keyword evidence="5 7" id="KW-1133">Transmembrane helix</keyword>
<keyword evidence="8" id="KW-1185">Reference proteome</keyword>
<dbReference type="PANTHER" id="PTHR33510:SF5">
    <property type="entry name" value="PROTEIN TIC 20-II, CHLOROPLASTIC"/>
    <property type="match status" value="1"/>
</dbReference>
<feature type="transmembrane region" description="Helical" evidence="7">
    <location>
        <begin position="109"/>
        <end position="129"/>
    </location>
</feature>
<dbReference type="KEGG" id="egu:105053557"/>
<organism evidence="8 9">
    <name type="scientific">Elaeis guineensis var. tenera</name>
    <name type="common">Oil palm</name>
    <dbReference type="NCBI Taxonomy" id="51953"/>
    <lineage>
        <taxon>Eukaryota</taxon>
        <taxon>Viridiplantae</taxon>
        <taxon>Streptophyta</taxon>
        <taxon>Embryophyta</taxon>
        <taxon>Tracheophyta</taxon>
        <taxon>Spermatophyta</taxon>
        <taxon>Magnoliopsida</taxon>
        <taxon>Liliopsida</taxon>
        <taxon>Arecaceae</taxon>
        <taxon>Arecoideae</taxon>
        <taxon>Cocoseae</taxon>
        <taxon>Elaeidinae</taxon>
        <taxon>Elaeis</taxon>
    </lineage>
</organism>
<accession>A0A6I9RVH5</accession>
<dbReference type="GO" id="GO:0009706">
    <property type="term" value="C:chloroplast inner membrane"/>
    <property type="evidence" value="ECO:0007669"/>
    <property type="project" value="UniProtKB-SubCell"/>
</dbReference>
<evidence type="ECO:0000256" key="2">
    <source>
        <dbReference type="ARBA" id="ARBA00009596"/>
    </source>
</evidence>
<keyword evidence="6 7" id="KW-0472">Membrane</keyword>
<keyword evidence="4" id="KW-1001">Plastid inner membrane</keyword>
<comment type="subcellular location">
    <subcellularLocation>
        <location evidence="1">Plastid</location>
        <location evidence="1">Chloroplast inner membrane</location>
        <topology evidence="1">Multi-pass membrane protein</topology>
    </subcellularLocation>
    <subcellularLocation>
        <location evidence="7">Plastid</location>
        <location evidence="7">Chloroplast membrane</location>
        <topology evidence="7">Multi-pass membrane protein</topology>
    </subcellularLocation>
</comment>
<protein>
    <recommendedName>
        <fullName evidence="7">Protein TIC 20</fullName>
    </recommendedName>
</protein>
<dbReference type="AlphaFoldDB" id="A0A6I9RVH5"/>
<comment type="caution">
    <text evidence="7">Lacks conserved residue(s) required for the propagation of feature annotation.</text>
</comment>
<name>A0A6I9RVH5_ELAGV</name>
<feature type="transmembrane region" description="Helical" evidence="7">
    <location>
        <begin position="141"/>
        <end position="159"/>
    </location>
</feature>
<evidence type="ECO:0000256" key="1">
    <source>
        <dbReference type="ARBA" id="ARBA00004478"/>
    </source>
</evidence>
<reference evidence="9" key="1">
    <citation type="submission" date="2025-08" db="UniProtKB">
        <authorList>
            <consortium name="RefSeq"/>
        </authorList>
    </citation>
    <scope>IDENTIFICATION</scope>
</reference>
<evidence type="ECO:0000256" key="4">
    <source>
        <dbReference type="ARBA" id="ARBA00022780"/>
    </source>
</evidence>
<evidence type="ECO:0000256" key="5">
    <source>
        <dbReference type="ARBA" id="ARBA00022989"/>
    </source>
</evidence>
<dbReference type="InParanoid" id="A0A6I9RVH5"/>
<evidence type="ECO:0000256" key="7">
    <source>
        <dbReference type="RuleBase" id="RU367003"/>
    </source>
</evidence>
<keyword evidence="3 7" id="KW-0812">Transmembrane</keyword>